<evidence type="ECO:0000313" key="9">
    <source>
        <dbReference type="EMBL" id="RKP56287.1"/>
    </source>
</evidence>
<dbReference type="GO" id="GO:0005886">
    <property type="term" value="C:plasma membrane"/>
    <property type="evidence" value="ECO:0007669"/>
    <property type="project" value="UniProtKB-SubCell"/>
</dbReference>
<dbReference type="Gene3D" id="3.30.450.20">
    <property type="entry name" value="PAS domain"/>
    <property type="match status" value="1"/>
</dbReference>
<evidence type="ECO:0000256" key="7">
    <source>
        <dbReference type="SAM" id="Phobius"/>
    </source>
</evidence>
<keyword evidence="3" id="KW-0597">Phosphoprotein</keyword>
<evidence type="ECO:0000256" key="4">
    <source>
        <dbReference type="ARBA" id="ARBA00022679"/>
    </source>
</evidence>
<dbReference type="EMBL" id="RBZM01000003">
    <property type="protein sequence ID" value="RKP56287.1"/>
    <property type="molecule type" value="Genomic_DNA"/>
</dbReference>
<feature type="transmembrane region" description="Helical" evidence="7">
    <location>
        <begin position="299"/>
        <end position="322"/>
    </location>
</feature>
<evidence type="ECO:0000256" key="2">
    <source>
        <dbReference type="ARBA" id="ARBA00022475"/>
    </source>
</evidence>
<dbReference type="AlphaFoldDB" id="A0A494Y0K0"/>
<dbReference type="InterPro" id="IPR003660">
    <property type="entry name" value="HAMP_dom"/>
</dbReference>
<dbReference type="OrthoDB" id="9776552at2"/>
<keyword evidence="2" id="KW-1003">Cell membrane</keyword>
<evidence type="ECO:0000256" key="5">
    <source>
        <dbReference type="ARBA" id="ARBA00022777"/>
    </source>
</evidence>
<dbReference type="CDD" id="cd06225">
    <property type="entry name" value="HAMP"/>
    <property type="match status" value="1"/>
</dbReference>
<dbReference type="Pfam" id="PF00672">
    <property type="entry name" value="HAMP"/>
    <property type="match status" value="1"/>
</dbReference>
<dbReference type="Proteomes" id="UP000282076">
    <property type="component" value="Unassembled WGS sequence"/>
</dbReference>
<keyword evidence="6 7" id="KW-0472">Membrane</keyword>
<dbReference type="RefSeq" id="WP_120975254.1">
    <property type="nucleotide sequence ID" value="NZ_RBZM01000003.1"/>
</dbReference>
<dbReference type="PANTHER" id="PTHR34220">
    <property type="entry name" value="SENSOR HISTIDINE KINASE YPDA"/>
    <property type="match status" value="1"/>
</dbReference>
<keyword evidence="4" id="KW-0808">Transferase</keyword>
<dbReference type="GO" id="GO:0000155">
    <property type="term" value="F:phosphorelay sensor kinase activity"/>
    <property type="evidence" value="ECO:0007669"/>
    <property type="project" value="InterPro"/>
</dbReference>
<comment type="subcellular location">
    <subcellularLocation>
        <location evidence="1">Cell membrane</location>
        <topology evidence="1">Multi-pass membrane protein</topology>
    </subcellularLocation>
</comment>
<keyword evidence="7" id="KW-1133">Transmembrane helix</keyword>
<dbReference type="Pfam" id="PF06580">
    <property type="entry name" value="His_kinase"/>
    <property type="match status" value="1"/>
</dbReference>
<dbReference type="SUPFAM" id="SSF55874">
    <property type="entry name" value="ATPase domain of HSP90 chaperone/DNA topoisomerase II/histidine kinase"/>
    <property type="match status" value="1"/>
</dbReference>
<accession>A0A494Y0K0</accession>
<keyword evidence="7" id="KW-0812">Transmembrane</keyword>
<evidence type="ECO:0000313" key="10">
    <source>
        <dbReference type="Proteomes" id="UP000282076"/>
    </source>
</evidence>
<keyword evidence="5 9" id="KW-0418">Kinase</keyword>
<reference evidence="9 10" key="1">
    <citation type="submission" date="2018-10" db="EMBL/GenBank/DDBJ databases">
        <title>Cohnella sp. M2MS4P-1, whole genome shotgun sequence.</title>
        <authorList>
            <person name="Tuo L."/>
        </authorList>
    </citation>
    <scope>NUCLEOTIDE SEQUENCE [LARGE SCALE GENOMIC DNA]</scope>
    <source>
        <strain evidence="9 10">M2MS4P-1</strain>
    </source>
</reference>
<evidence type="ECO:0000259" key="8">
    <source>
        <dbReference type="PROSITE" id="PS50885"/>
    </source>
</evidence>
<dbReference type="InterPro" id="IPR010559">
    <property type="entry name" value="Sig_transdc_His_kin_internal"/>
</dbReference>
<organism evidence="9 10">
    <name type="scientific">Cohnella endophytica</name>
    <dbReference type="NCBI Taxonomy" id="2419778"/>
    <lineage>
        <taxon>Bacteria</taxon>
        <taxon>Bacillati</taxon>
        <taxon>Bacillota</taxon>
        <taxon>Bacilli</taxon>
        <taxon>Bacillales</taxon>
        <taxon>Paenibacillaceae</taxon>
        <taxon>Cohnella</taxon>
    </lineage>
</organism>
<evidence type="ECO:0000256" key="1">
    <source>
        <dbReference type="ARBA" id="ARBA00004651"/>
    </source>
</evidence>
<dbReference type="PANTHER" id="PTHR34220:SF7">
    <property type="entry name" value="SENSOR HISTIDINE KINASE YPDA"/>
    <property type="match status" value="1"/>
</dbReference>
<proteinExistence type="predicted"/>
<evidence type="ECO:0000256" key="6">
    <source>
        <dbReference type="ARBA" id="ARBA00023136"/>
    </source>
</evidence>
<protein>
    <submittedName>
        <fullName evidence="9">Sensor histidine kinase</fullName>
    </submittedName>
</protein>
<sequence>MRRLRPLQIFRDFSISQKLFVYLVIFIVVPLVIAAVIINSKATNVITNKTHENAFQTLKQTRFSLGNLIRETEYLSLFMLSNDNIQIMIKDYLNKSYLDYDRMKSALLRDWGGNTFQSIMDSKPFIDSICLSNNGEIIFQFGNLVQTENTQFNQMSSQLKGKILWTPVYEMKNIKGSKQVISLIRAVNNLDNSKEIAIERISIDEGKLSSYYSSADSWKGSQIYLIDREGNVLSSIDKSMLGEKLGDKAYIQRALAESEGSFTTRIGKKSYAVLHYNVDETDWKMIQLIPESELKNQIYVINMFIFICIAICLIFGIIFSIIQNRSIIRPLKQLAKEMGKVKNGVFDVQLRIHSQDEIGRVSNIFINMIKQIKELIDTVYKGQIKEKEAELKALQAQINPHFLYNTLDSIRWLAVKNKDYDVSDQIEALSDLFRHVLNKGHEITTIQEEIEHLHNYMLIQQNRFGEKVMFVANVDPATLSMMTLKLILQPLIENAIFHGLERKIDKGTITLTIYSEENKLNCIVEDDGVGMDVEQINQMLANKEDSHKVFALKNIHERIQLRYGEEYGLHIESKLNVGSKIQIVMPIITRGES</sequence>
<dbReference type="SMART" id="SM00304">
    <property type="entry name" value="HAMP"/>
    <property type="match status" value="1"/>
</dbReference>
<feature type="domain" description="HAMP" evidence="8">
    <location>
        <begin position="325"/>
        <end position="377"/>
    </location>
</feature>
<dbReference type="Pfam" id="PF02518">
    <property type="entry name" value="HATPase_c"/>
    <property type="match status" value="1"/>
</dbReference>
<dbReference type="InterPro" id="IPR050640">
    <property type="entry name" value="Bact_2-comp_sensor_kinase"/>
</dbReference>
<name>A0A494Y0K0_9BACL</name>
<dbReference type="Gene3D" id="6.10.340.10">
    <property type="match status" value="1"/>
</dbReference>
<dbReference type="PROSITE" id="PS50885">
    <property type="entry name" value="HAMP"/>
    <property type="match status" value="1"/>
</dbReference>
<keyword evidence="10" id="KW-1185">Reference proteome</keyword>
<feature type="transmembrane region" description="Helical" evidence="7">
    <location>
        <begin position="20"/>
        <end position="38"/>
    </location>
</feature>
<comment type="caution">
    <text evidence="9">The sequence shown here is derived from an EMBL/GenBank/DDBJ whole genome shotgun (WGS) entry which is preliminary data.</text>
</comment>
<dbReference type="SUPFAM" id="SSF158472">
    <property type="entry name" value="HAMP domain-like"/>
    <property type="match status" value="1"/>
</dbReference>
<dbReference type="Gene3D" id="3.30.565.10">
    <property type="entry name" value="Histidine kinase-like ATPase, C-terminal domain"/>
    <property type="match status" value="1"/>
</dbReference>
<dbReference type="InterPro" id="IPR003594">
    <property type="entry name" value="HATPase_dom"/>
</dbReference>
<gene>
    <name evidence="9" type="ORF">D7Z26_06540</name>
</gene>
<dbReference type="InterPro" id="IPR036890">
    <property type="entry name" value="HATPase_C_sf"/>
</dbReference>
<evidence type="ECO:0000256" key="3">
    <source>
        <dbReference type="ARBA" id="ARBA00022553"/>
    </source>
</evidence>